<sequence length="473" mass="50419">MSSGTFFPVSPSETLKALYVGKSIRDVETPAAIMDVSAAKRNCDRMLDACKSLGLDWRAHIKTHKTVELTKLQVGDDATRPARIVISTLAEGEFVLPLLKEYRSQGRAVNVLYGLPIAPGSIPRLAALGKELGPGSISVLLDDPAQLPGLEKFRVLSGGIVPHALIKIDMGGRRAGVVANSDQFTALVDSALAAHVAGILILSGLYSHAGHSYAGDSRVAAMKMMGAELSAMLEGADAILGRAKTALPPLLLSAGASPTALSVQNVLSSSSEGGGPAEPELVAEANALSGLFATIRQRSHVVEIHAGVYPTMDLQQLSANSLEKSLLSWRDIAFTVLAEVHSVYPGRGDAGRPEVLIGAGGLALGREFCKAYPGMAMLTPWGREGVTLPAGDVEDFVGWIVGRFSQEHGILTWLDRKGSAEQPDAFEVGQKVRLWPNHSCITGSHFGWYFVVDESREGKEDEIVDIWVRTRGW</sequence>
<dbReference type="PANTHER" id="PTHR28004">
    <property type="entry name" value="ZGC:162816-RELATED"/>
    <property type="match status" value="1"/>
</dbReference>
<dbReference type="InterPro" id="IPR029066">
    <property type="entry name" value="PLP-binding_barrel"/>
</dbReference>
<dbReference type="SUPFAM" id="SSF51419">
    <property type="entry name" value="PLP-binding barrel"/>
    <property type="match status" value="1"/>
</dbReference>
<keyword evidence="2" id="KW-0456">Lyase</keyword>
<evidence type="ECO:0000313" key="4">
    <source>
        <dbReference type="EMBL" id="KAJ9157570.1"/>
    </source>
</evidence>
<reference evidence="4" key="1">
    <citation type="submission" date="2022-07" db="EMBL/GenBank/DDBJ databases">
        <title>Fungi with potential for degradation of polypropylene.</title>
        <authorList>
            <person name="Gostincar C."/>
        </authorList>
    </citation>
    <scope>NUCLEOTIDE SEQUENCE</scope>
    <source>
        <strain evidence="4">EXF-13308</strain>
    </source>
</reference>
<feature type="domain" description="D-serine dehydratase-like" evidence="3">
    <location>
        <begin position="333"/>
        <end position="453"/>
    </location>
</feature>
<dbReference type="PANTHER" id="PTHR28004:SF2">
    <property type="entry name" value="D-SERINE DEHYDRATASE"/>
    <property type="match status" value="1"/>
</dbReference>
<dbReference type="InterPro" id="IPR042208">
    <property type="entry name" value="D-ser_dehydrat-like_sf"/>
</dbReference>
<evidence type="ECO:0000313" key="5">
    <source>
        <dbReference type="Proteomes" id="UP001174694"/>
    </source>
</evidence>
<comment type="caution">
    <text evidence="4">The sequence shown here is derived from an EMBL/GenBank/DDBJ whole genome shotgun (WGS) entry which is preliminary data.</text>
</comment>
<dbReference type="Pfam" id="PF01168">
    <property type="entry name" value="Ala_racemase_N"/>
    <property type="match status" value="1"/>
</dbReference>
<evidence type="ECO:0000256" key="2">
    <source>
        <dbReference type="ARBA" id="ARBA00023239"/>
    </source>
</evidence>
<dbReference type="EMBL" id="JANBVO010000001">
    <property type="protein sequence ID" value="KAJ9157570.1"/>
    <property type="molecule type" value="Genomic_DNA"/>
</dbReference>
<accession>A0AA38W0S1</accession>
<dbReference type="SMART" id="SM01119">
    <property type="entry name" value="D-ser_dehydrat"/>
    <property type="match status" value="1"/>
</dbReference>
<dbReference type="InterPro" id="IPR026956">
    <property type="entry name" value="D-ser_dehydrat-like_dom"/>
</dbReference>
<dbReference type="Pfam" id="PF14031">
    <property type="entry name" value="D-ser_dehydrat"/>
    <property type="match status" value="1"/>
</dbReference>
<keyword evidence="5" id="KW-1185">Reference proteome</keyword>
<evidence type="ECO:0000259" key="3">
    <source>
        <dbReference type="SMART" id="SM01119"/>
    </source>
</evidence>
<dbReference type="GO" id="GO:0036088">
    <property type="term" value="P:D-serine catabolic process"/>
    <property type="evidence" value="ECO:0007669"/>
    <property type="project" value="TreeGrafter"/>
</dbReference>
<dbReference type="AlphaFoldDB" id="A0AA38W0S1"/>
<name>A0AA38W0S1_9PEZI</name>
<dbReference type="Gene3D" id="3.20.20.10">
    <property type="entry name" value="Alanine racemase"/>
    <property type="match status" value="1"/>
</dbReference>
<protein>
    <submittedName>
        <fullName evidence="4">D-serine dehydratase</fullName>
    </submittedName>
</protein>
<proteinExistence type="inferred from homology"/>
<dbReference type="InterPro" id="IPR051466">
    <property type="entry name" value="D-amino_acid_metab_enzyme"/>
</dbReference>
<dbReference type="Proteomes" id="UP001174694">
    <property type="component" value="Unassembled WGS sequence"/>
</dbReference>
<dbReference type="Gene3D" id="2.40.37.20">
    <property type="entry name" value="D-serine dehydratase-like domain"/>
    <property type="match status" value="1"/>
</dbReference>
<gene>
    <name evidence="4" type="ORF">NKR23_g435</name>
</gene>
<organism evidence="4 5">
    <name type="scientific">Pleurostoma richardsiae</name>
    <dbReference type="NCBI Taxonomy" id="41990"/>
    <lineage>
        <taxon>Eukaryota</taxon>
        <taxon>Fungi</taxon>
        <taxon>Dikarya</taxon>
        <taxon>Ascomycota</taxon>
        <taxon>Pezizomycotina</taxon>
        <taxon>Sordariomycetes</taxon>
        <taxon>Sordariomycetidae</taxon>
        <taxon>Calosphaeriales</taxon>
        <taxon>Pleurostomataceae</taxon>
        <taxon>Pleurostoma</taxon>
    </lineage>
</organism>
<dbReference type="GO" id="GO:0008721">
    <property type="term" value="F:D-serine ammonia-lyase activity"/>
    <property type="evidence" value="ECO:0007669"/>
    <property type="project" value="TreeGrafter"/>
</dbReference>
<dbReference type="InterPro" id="IPR001608">
    <property type="entry name" value="Ala_racemase_N"/>
</dbReference>
<evidence type="ECO:0000256" key="1">
    <source>
        <dbReference type="ARBA" id="ARBA00005323"/>
    </source>
</evidence>
<comment type="similarity">
    <text evidence="1">Belongs to the DSD1 family.</text>
</comment>